<proteinExistence type="predicted"/>
<dbReference type="OrthoDB" id="3518456at2759"/>
<evidence type="ECO:0000313" key="3">
    <source>
        <dbReference type="Proteomes" id="UP000825935"/>
    </source>
</evidence>
<gene>
    <name evidence="2" type="ORF">KP509_12G074500</name>
</gene>
<comment type="caution">
    <text evidence="2">The sequence shown here is derived from an EMBL/GenBank/DDBJ whole genome shotgun (WGS) entry which is preliminary data.</text>
</comment>
<protein>
    <recommendedName>
        <fullName evidence="4">C2H2-type domain-containing protein</fullName>
    </recommendedName>
</protein>
<dbReference type="EMBL" id="CM035417">
    <property type="protein sequence ID" value="KAH7423804.1"/>
    <property type="molecule type" value="Genomic_DNA"/>
</dbReference>
<evidence type="ECO:0000313" key="2">
    <source>
        <dbReference type="EMBL" id="KAH7423804.1"/>
    </source>
</evidence>
<feature type="region of interest" description="Disordered" evidence="1">
    <location>
        <begin position="484"/>
        <end position="515"/>
    </location>
</feature>
<dbReference type="PANTHER" id="PTHR35744">
    <property type="entry name" value="C2H2-TYPE DOMAIN-CONTAINING PROTEIN"/>
    <property type="match status" value="1"/>
</dbReference>
<feature type="compositionally biased region" description="Acidic residues" evidence="1">
    <location>
        <begin position="501"/>
        <end position="515"/>
    </location>
</feature>
<evidence type="ECO:0000256" key="1">
    <source>
        <dbReference type="SAM" id="MobiDB-lite"/>
    </source>
</evidence>
<dbReference type="PANTHER" id="PTHR35744:SF2">
    <property type="entry name" value="OS06G0166200 PROTEIN"/>
    <property type="match status" value="1"/>
</dbReference>
<dbReference type="Proteomes" id="UP000825935">
    <property type="component" value="Chromosome 12"/>
</dbReference>
<evidence type="ECO:0008006" key="4">
    <source>
        <dbReference type="Google" id="ProtNLM"/>
    </source>
</evidence>
<dbReference type="AlphaFoldDB" id="A0A8T2TQV7"/>
<sequence length="531" mass="59034">MMRCFGLTPFLPIFPSLCVVDPNHLHNHSLHRKPGIKNGHHRILIPSIFDSICSSSEHLFTHRRCCRIAKSRTNSLLVCSTCPSDGRETAASSHENVASNQGLPAAQRISDVVNFSNTRNLSAQSVYGSFDEQLSCLLTSDEPRETLDQDSVPSSTKQAVAPSIGIGNHVRNGYRGSRGRGRGVPSRAAKLNEFVSKTCAADQRENKFLLSGYGNRVNYESVSADVPFSASIGSSVFVFWDLDDKPPKSSPYTAALDLRHAATRFGDVVDMVAYAKHYASRHIAERVREYRCQGKQIDLLKRNGIGPAEKCSLFARKCKNSFLLKRHIKQVHKREHLRRINTQISFESDFQRAGVSVDTVQCKPQAIGFKLKKHLLGSMSKGITCICLVSDDLGFSSLLADAQTLKIFVIVFGVSGCLKKYADYWFPWDEISQGLPAEDVQKAIHAWLCYHSIVHSTELNELGVSKVGANAEVECKDFSKSAVQRGAEPSTVVYEEPLASSDEDEPLSDDEKEWIYDDEIDELDDSWVDID</sequence>
<keyword evidence="3" id="KW-1185">Reference proteome</keyword>
<organism evidence="2 3">
    <name type="scientific">Ceratopteris richardii</name>
    <name type="common">Triangle waterfern</name>
    <dbReference type="NCBI Taxonomy" id="49495"/>
    <lineage>
        <taxon>Eukaryota</taxon>
        <taxon>Viridiplantae</taxon>
        <taxon>Streptophyta</taxon>
        <taxon>Embryophyta</taxon>
        <taxon>Tracheophyta</taxon>
        <taxon>Polypodiopsida</taxon>
        <taxon>Polypodiidae</taxon>
        <taxon>Polypodiales</taxon>
        <taxon>Pteridineae</taxon>
        <taxon>Pteridaceae</taxon>
        <taxon>Parkerioideae</taxon>
        <taxon>Ceratopteris</taxon>
    </lineage>
</organism>
<accession>A0A8T2TQV7</accession>
<reference evidence="2" key="1">
    <citation type="submission" date="2021-08" db="EMBL/GenBank/DDBJ databases">
        <title>WGS assembly of Ceratopteris richardii.</title>
        <authorList>
            <person name="Marchant D.B."/>
            <person name="Chen G."/>
            <person name="Jenkins J."/>
            <person name="Shu S."/>
            <person name="Leebens-Mack J."/>
            <person name="Grimwood J."/>
            <person name="Schmutz J."/>
            <person name="Soltis P."/>
            <person name="Soltis D."/>
            <person name="Chen Z.-H."/>
        </authorList>
    </citation>
    <scope>NUCLEOTIDE SEQUENCE</scope>
    <source>
        <strain evidence="2">Whitten #5841</strain>
        <tissue evidence="2">Leaf</tissue>
    </source>
</reference>
<name>A0A8T2TQV7_CERRI</name>